<evidence type="ECO:0000313" key="1">
    <source>
        <dbReference type="EMBL" id="CAB3773487.1"/>
    </source>
</evidence>
<proteinExistence type="predicted"/>
<reference evidence="1 2" key="1">
    <citation type="submission" date="2020-04" db="EMBL/GenBank/DDBJ databases">
        <authorList>
            <person name="De Canck E."/>
        </authorList>
    </citation>
    <scope>NUCLEOTIDE SEQUENCE [LARGE SCALE GENOMIC DNA]</scope>
    <source>
        <strain evidence="1 2">LMG 29542</strain>
    </source>
</reference>
<sequence>MREAQEVECLRLAPVPTSAVFAGETPEFNQPRLALVQLQAEAAQPVGYRTLEAPGIPQVSMAV</sequence>
<dbReference type="EMBL" id="CADIKH010000076">
    <property type="protein sequence ID" value="CAB3773487.1"/>
    <property type="molecule type" value="Genomic_DNA"/>
</dbReference>
<name>A0A6J5F7M7_9BURK</name>
<protein>
    <submittedName>
        <fullName evidence="1">Uncharacterized protein</fullName>
    </submittedName>
</protein>
<dbReference type="RefSeq" id="WP_175232573.1">
    <property type="nucleotide sequence ID" value="NZ_CADIKH010000076.1"/>
</dbReference>
<dbReference type="Proteomes" id="UP000494363">
    <property type="component" value="Unassembled WGS sequence"/>
</dbReference>
<evidence type="ECO:0000313" key="2">
    <source>
        <dbReference type="Proteomes" id="UP000494363"/>
    </source>
</evidence>
<accession>A0A6J5F7M7</accession>
<keyword evidence="2" id="KW-1185">Reference proteome</keyword>
<organism evidence="1 2">
    <name type="scientific">Paraburkholderia humisilvae</name>
    <dbReference type="NCBI Taxonomy" id="627669"/>
    <lineage>
        <taxon>Bacteria</taxon>
        <taxon>Pseudomonadati</taxon>
        <taxon>Pseudomonadota</taxon>
        <taxon>Betaproteobacteria</taxon>
        <taxon>Burkholderiales</taxon>
        <taxon>Burkholderiaceae</taxon>
        <taxon>Paraburkholderia</taxon>
    </lineage>
</organism>
<gene>
    <name evidence="1" type="ORF">LMG29542_07256</name>
</gene>
<dbReference type="AlphaFoldDB" id="A0A6J5F7M7"/>